<dbReference type="InterPro" id="IPR012724">
    <property type="entry name" value="DnaJ"/>
</dbReference>
<dbReference type="SUPFAM" id="SSF49493">
    <property type="entry name" value="HSP40/DnaJ peptide-binding domain"/>
    <property type="match status" value="2"/>
</dbReference>
<evidence type="ECO:0000313" key="10">
    <source>
        <dbReference type="EMBL" id="CCE62699.1"/>
    </source>
</evidence>
<evidence type="ECO:0000259" key="9">
    <source>
        <dbReference type="PROSITE" id="PS51188"/>
    </source>
</evidence>
<feature type="domain" description="J" evidence="8">
    <location>
        <begin position="48"/>
        <end position="112"/>
    </location>
</feature>
<dbReference type="CDD" id="cd06257">
    <property type="entry name" value="DnaJ"/>
    <property type="match status" value="1"/>
</dbReference>
<proteinExistence type="inferred from homology"/>
<dbReference type="eggNOG" id="KOG0715">
    <property type="taxonomic scope" value="Eukaryota"/>
</dbReference>
<dbReference type="HOGENOM" id="CLU_017633_0_3_1"/>
<sequence>MLASKLVSRNFVKAGGFNGKRPLLYVNNYKRLLHTTKPLFNADETFKDPYKTLGVSRDASPSDIKRAYYKLAKKYHPDINKEPGADKTFHNLQNAYEILSDEKKKLQYDQYGSSAFDQNGNANGAGGFNPFGGGASASGFADFGGLNFEDLFGAAFGRSGFRNGGDAGGFNGRANIVREYQGDSIEIQHVVSFKDAVFGLNNVSLKYKSLDPCGTCHGSGLKNGEQHKRKTCSYCNGTGTQVHVKSGFQMASTCMHCHGEGTTIAREDTCSACDGDGVKINSKKSLNVNFPSGLSDGDVIRIPGEGSYPNIAVGENDKSIKLSRGDLLVRIRVKSDPKFFVKNKYDIWTIKEIPITTAALGGTVEIETVDGKNIRLKVISGTQHDQVTSIPNMGIPYRNGTGRGNMNVQYKIVIKKPQSNIERCLWEGLADVTNDKMAKRTIVNGSGSIMDQASTVGTSSENDLNSLKRIEKFIKDAFKKFKGDNK</sequence>
<name>G8BS78_TETPH</name>
<dbReference type="SUPFAM" id="SSF46565">
    <property type="entry name" value="Chaperone J-domain"/>
    <property type="match status" value="1"/>
</dbReference>
<dbReference type="InterPro" id="IPR001305">
    <property type="entry name" value="HSP_DnaJ_Cys-rich_dom"/>
</dbReference>
<dbReference type="GO" id="GO:0006515">
    <property type="term" value="P:protein quality control for misfolded or incompletely synthesized proteins"/>
    <property type="evidence" value="ECO:0007669"/>
    <property type="project" value="EnsemblFungi"/>
</dbReference>
<reference evidence="10 11" key="1">
    <citation type="journal article" date="2011" name="Proc. Natl. Acad. Sci. U.S.A.">
        <title>Evolutionary erosion of yeast sex chromosomes by mating-type switching accidents.</title>
        <authorList>
            <person name="Gordon J.L."/>
            <person name="Armisen D."/>
            <person name="Proux-Wera E."/>
            <person name="Oheigeartaigh S.S."/>
            <person name="Byrne K.P."/>
            <person name="Wolfe K.H."/>
        </authorList>
    </citation>
    <scope>NUCLEOTIDE SEQUENCE [LARGE SCALE GENOMIC DNA]</scope>
    <source>
        <strain evidence="11">ATCC 24235 / CBS 4417 / NBRC 1672 / NRRL Y-8282 / UCD 70-5</strain>
    </source>
</reference>
<dbReference type="Pfam" id="PF00684">
    <property type="entry name" value="DnaJ_CXXCXGXG"/>
    <property type="match status" value="1"/>
</dbReference>
<evidence type="ECO:0000256" key="7">
    <source>
        <dbReference type="PROSITE-ProRule" id="PRU00546"/>
    </source>
</evidence>
<feature type="zinc finger region" description="CR-type" evidence="7">
    <location>
        <begin position="200"/>
        <end position="282"/>
    </location>
</feature>
<dbReference type="InterPro" id="IPR002939">
    <property type="entry name" value="DnaJ_C"/>
</dbReference>
<dbReference type="GO" id="GO:0042026">
    <property type="term" value="P:protein refolding"/>
    <property type="evidence" value="ECO:0007669"/>
    <property type="project" value="EnsemblFungi"/>
</dbReference>
<dbReference type="GO" id="GO:0009408">
    <property type="term" value="P:response to heat"/>
    <property type="evidence" value="ECO:0007669"/>
    <property type="project" value="EnsemblFungi"/>
</dbReference>
<evidence type="ECO:0000256" key="3">
    <source>
        <dbReference type="ARBA" id="ARBA00022771"/>
    </source>
</evidence>
<keyword evidence="5" id="KW-0143">Chaperone</keyword>
<dbReference type="InterPro" id="IPR036410">
    <property type="entry name" value="HSP_DnaJ_Cys-rich_dom_sf"/>
</dbReference>
<dbReference type="Pfam" id="PF01556">
    <property type="entry name" value="DnaJ_C"/>
    <property type="match status" value="1"/>
</dbReference>
<evidence type="ECO:0000259" key="8">
    <source>
        <dbReference type="PROSITE" id="PS50076"/>
    </source>
</evidence>
<dbReference type="Gene3D" id="2.60.260.20">
    <property type="entry name" value="Urease metallochaperone UreE, N-terminal domain"/>
    <property type="match status" value="2"/>
</dbReference>
<dbReference type="GO" id="GO:0001671">
    <property type="term" value="F:ATPase activator activity"/>
    <property type="evidence" value="ECO:0007669"/>
    <property type="project" value="EnsemblFungi"/>
</dbReference>
<dbReference type="GO" id="GO:0072655">
    <property type="term" value="P:establishment of protein localization to mitochondrion"/>
    <property type="evidence" value="ECO:0007669"/>
    <property type="project" value="UniProtKB-ARBA"/>
</dbReference>
<dbReference type="KEGG" id="tpf:TPHA_0D00550"/>
<dbReference type="FunFam" id="2.10.230.10:FF:000001">
    <property type="entry name" value="DnaJ subfamily A member 2"/>
    <property type="match status" value="1"/>
</dbReference>
<keyword evidence="4 7" id="KW-0862">Zinc</keyword>
<dbReference type="OMA" id="MATDYYA"/>
<keyword evidence="2" id="KW-0677">Repeat</keyword>
<dbReference type="FunFam" id="2.60.260.20:FF:000005">
    <property type="entry name" value="Chaperone protein dnaJ 1, mitochondrial"/>
    <property type="match status" value="1"/>
</dbReference>
<accession>G8BS78</accession>
<gene>
    <name evidence="10" type="primary">TPHA0D00550</name>
    <name evidence="10" type="ordered locus">TPHA_0D00550</name>
</gene>
<dbReference type="PRINTS" id="PR00625">
    <property type="entry name" value="JDOMAIN"/>
</dbReference>
<dbReference type="GO" id="GO:0008270">
    <property type="term" value="F:zinc ion binding"/>
    <property type="evidence" value="ECO:0007669"/>
    <property type="project" value="UniProtKB-KW"/>
</dbReference>
<dbReference type="GeneID" id="11531080"/>
<dbReference type="OrthoDB" id="10256793at2759"/>
<evidence type="ECO:0000256" key="2">
    <source>
        <dbReference type="ARBA" id="ARBA00022737"/>
    </source>
</evidence>
<keyword evidence="3 7" id="KW-0863">Zinc-finger</keyword>
<dbReference type="InterPro" id="IPR008971">
    <property type="entry name" value="HSP40/DnaJ_pept-bd"/>
</dbReference>
<evidence type="ECO:0000256" key="4">
    <source>
        <dbReference type="ARBA" id="ARBA00022833"/>
    </source>
</evidence>
<evidence type="ECO:0000256" key="1">
    <source>
        <dbReference type="ARBA" id="ARBA00022723"/>
    </source>
</evidence>
<dbReference type="GO" id="GO:0006458">
    <property type="term" value="P:'de novo' protein folding"/>
    <property type="evidence" value="ECO:0007669"/>
    <property type="project" value="EnsemblFungi"/>
</dbReference>
<dbReference type="Gene3D" id="1.10.287.110">
    <property type="entry name" value="DnaJ domain"/>
    <property type="match status" value="1"/>
</dbReference>
<keyword evidence="1 7" id="KW-0479">Metal-binding</keyword>
<protein>
    <recommendedName>
        <fullName evidence="6">DnaJ homolog 1, mitochondrial</fullName>
    </recommendedName>
</protein>
<dbReference type="CDD" id="cd10719">
    <property type="entry name" value="DnaJ_zf"/>
    <property type="match status" value="1"/>
</dbReference>
<keyword evidence="11" id="KW-1185">Reference proteome</keyword>
<dbReference type="InterPro" id="IPR036869">
    <property type="entry name" value="J_dom_sf"/>
</dbReference>
<dbReference type="SUPFAM" id="SSF57938">
    <property type="entry name" value="DnaJ/Hsp40 cysteine-rich domain"/>
    <property type="match status" value="1"/>
</dbReference>
<dbReference type="Pfam" id="PF00226">
    <property type="entry name" value="DnaJ"/>
    <property type="match status" value="1"/>
</dbReference>
<dbReference type="InterPro" id="IPR001623">
    <property type="entry name" value="DnaJ_domain"/>
</dbReference>
<dbReference type="AlphaFoldDB" id="G8BS78"/>
<dbReference type="RefSeq" id="XP_003685133.1">
    <property type="nucleotide sequence ID" value="XM_003685085.1"/>
</dbReference>
<dbReference type="CDD" id="cd10747">
    <property type="entry name" value="DnaJ_C"/>
    <property type="match status" value="1"/>
</dbReference>
<dbReference type="GO" id="GO:0051082">
    <property type="term" value="F:unfolded protein binding"/>
    <property type="evidence" value="ECO:0007669"/>
    <property type="project" value="EnsemblFungi"/>
</dbReference>
<dbReference type="STRING" id="1071381.G8BS78"/>
<evidence type="ECO:0000256" key="5">
    <source>
        <dbReference type="ARBA" id="ARBA00023186"/>
    </source>
</evidence>
<feature type="domain" description="CR-type" evidence="9">
    <location>
        <begin position="200"/>
        <end position="282"/>
    </location>
</feature>
<dbReference type="GO" id="GO:0031072">
    <property type="term" value="F:heat shock protein binding"/>
    <property type="evidence" value="ECO:0007669"/>
    <property type="project" value="InterPro"/>
</dbReference>
<dbReference type="GO" id="GO:0005759">
    <property type="term" value="C:mitochondrial matrix"/>
    <property type="evidence" value="ECO:0007669"/>
    <property type="project" value="EnsemblFungi"/>
</dbReference>
<dbReference type="PANTHER" id="PTHR43096">
    <property type="entry name" value="DNAJ HOMOLOG 1, MITOCHONDRIAL-RELATED"/>
    <property type="match status" value="1"/>
</dbReference>
<dbReference type="SMART" id="SM00271">
    <property type="entry name" value="DnaJ"/>
    <property type="match status" value="1"/>
</dbReference>
<dbReference type="Gene3D" id="2.10.230.10">
    <property type="entry name" value="Heat shock protein DnaJ, cysteine-rich domain"/>
    <property type="match status" value="1"/>
</dbReference>
<dbReference type="GO" id="GO:0005524">
    <property type="term" value="F:ATP binding"/>
    <property type="evidence" value="ECO:0007669"/>
    <property type="project" value="InterPro"/>
</dbReference>
<dbReference type="PROSITE" id="PS50076">
    <property type="entry name" value="DNAJ_2"/>
    <property type="match status" value="1"/>
</dbReference>
<dbReference type="InterPro" id="IPR018253">
    <property type="entry name" value="DnaJ_domain_CS"/>
</dbReference>
<dbReference type="EMBL" id="HE612859">
    <property type="protein sequence ID" value="CCE62699.1"/>
    <property type="molecule type" value="Genomic_DNA"/>
</dbReference>
<evidence type="ECO:0000256" key="6">
    <source>
        <dbReference type="ARBA" id="ARBA00072890"/>
    </source>
</evidence>
<dbReference type="PROSITE" id="PS51188">
    <property type="entry name" value="ZF_CR"/>
    <property type="match status" value="1"/>
</dbReference>
<evidence type="ECO:0000313" key="11">
    <source>
        <dbReference type="Proteomes" id="UP000005666"/>
    </source>
</evidence>
<dbReference type="HAMAP" id="MF_01152">
    <property type="entry name" value="DnaJ"/>
    <property type="match status" value="1"/>
</dbReference>
<dbReference type="Proteomes" id="UP000005666">
    <property type="component" value="Chromosome 4"/>
</dbReference>
<dbReference type="PANTHER" id="PTHR43096:SF52">
    <property type="entry name" value="DNAJ HOMOLOG 1, MITOCHONDRIAL-RELATED"/>
    <property type="match status" value="1"/>
</dbReference>
<organism evidence="10 11">
    <name type="scientific">Tetrapisispora phaffii (strain ATCC 24235 / CBS 4417 / NBRC 1672 / NRRL Y-8282 / UCD 70-5)</name>
    <name type="common">Yeast</name>
    <name type="synonym">Fabospora phaffii</name>
    <dbReference type="NCBI Taxonomy" id="1071381"/>
    <lineage>
        <taxon>Eukaryota</taxon>
        <taxon>Fungi</taxon>
        <taxon>Dikarya</taxon>
        <taxon>Ascomycota</taxon>
        <taxon>Saccharomycotina</taxon>
        <taxon>Saccharomycetes</taxon>
        <taxon>Saccharomycetales</taxon>
        <taxon>Saccharomycetaceae</taxon>
        <taxon>Tetrapisispora</taxon>
    </lineage>
</organism>
<dbReference type="PROSITE" id="PS00636">
    <property type="entry name" value="DNAJ_1"/>
    <property type="match status" value="1"/>
</dbReference>